<name>A0A4R0J0L4_9ACTN</name>
<accession>A0A4R0J0L4</accession>
<protein>
    <submittedName>
        <fullName evidence="1">Uncharacterized protein</fullName>
    </submittedName>
</protein>
<dbReference type="Proteomes" id="UP000292695">
    <property type="component" value="Unassembled WGS sequence"/>
</dbReference>
<dbReference type="AlphaFoldDB" id="A0A4R0J0L4"/>
<dbReference type="OrthoDB" id="3831033at2"/>
<organism evidence="1 2">
    <name type="scientific">Kribbella sindirgiensis</name>
    <dbReference type="NCBI Taxonomy" id="1124744"/>
    <lineage>
        <taxon>Bacteria</taxon>
        <taxon>Bacillati</taxon>
        <taxon>Actinomycetota</taxon>
        <taxon>Actinomycetes</taxon>
        <taxon>Propionibacteriales</taxon>
        <taxon>Kribbellaceae</taxon>
        <taxon>Kribbella</taxon>
    </lineage>
</organism>
<comment type="caution">
    <text evidence="1">The sequence shown here is derived from an EMBL/GenBank/DDBJ whole genome shotgun (WGS) entry which is preliminary data.</text>
</comment>
<proteinExistence type="predicted"/>
<gene>
    <name evidence="1" type="ORF">E0H50_05375</name>
</gene>
<dbReference type="EMBL" id="SJKA01000002">
    <property type="protein sequence ID" value="TCC39931.1"/>
    <property type="molecule type" value="Genomic_DNA"/>
</dbReference>
<sequence>MRRDLLVTDSQVEELKREMAAYAEVEHFTMGHIYVEQPDSWLAAFEALAQSINRYDVTAVVLPSLLHFVGIGMPTDRRGWFEETTGARVLVLNP</sequence>
<evidence type="ECO:0000313" key="1">
    <source>
        <dbReference type="EMBL" id="TCC39931.1"/>
    </source>
</evidence>
<evidence type="ECO:0000313" key="2">
    <source>
        <dbReference type="Proteomes" id="UP000292695"/>
    </source>
</evidence>
<reference evidence="1 2" key="1">
    <citation type="submission" date="2019-02" db="EMBL/GenBank/DDBJ databases">
        <title>Kribbella capetownensis sp. nov. and Kribbella speibonae sp. nov., isolated from soil.</title>
        <authorList>
            <person name="Curtis S.M."/>
            <person name="Norton I."/>
            <person name="Everest G.J."/>
            <person name="Meyers P.R."/>
        </authorList>
    </citation>
    <scope>NUCLEOTIDE SEQUENCE [LARGE SCALE GENOMIC DNA]</scope>
    <source>
        <strain evidence="1 2">DSM 27082</strain>
    </source>
</reference>
<keyword evidence="2" id="KW-1185">Reference proteome</keyword>